<reference evidence="1" key="1">
    <citation type="submission" date="2021-09" db="EMBL/GenBank/DDBJ databases">
        <authorList>
            <consortium name="AG Swart"/>
            <person name="Singh M."/>
            <person name="Singh A."/>
            <person name="Seah K."/>
            <person name="Emmerich C."/>
        </authorList>
    </citation>
    <scope>NUCLEOTIDE SEQUENCE</scope>
    <source>
        <strain evidence="1">ATCC30299</strain>
    </source>
</reference>
<proteinExistence type="predicted"/>
<accession>A0AAU9K613</accession>
<dbReference type="AlphaFoldDB" id="A0AAU9K613"/>
<protein>
    <submittedName>
        <fullName evidence="1">Uncharacterized protein</fullName>
    </submittedName>
</protein>
<dbReference type="EMBL" id="CAJZBQ010000057">
    <property type="protein sequence ID" value="CAG9333904.1"/>
    <property type="molecule type" value="Genomic_DNA"/>
</dbReference>
<comment type="caution">
    <text evidence="1">The sequence shown here is derived from an EMBL/GenBank/DDBJ whole genome shotgun (WGS) entry which is preliminary data.</text>
</comment>
<sequence>MEISNIELQLKDILAHLDSDTSLLRLQEFLASQHNLKFTLSNPTTRDLLNLISIHLKKHILPANLFHSIQTYLARDSENAVNESKARSVHDIRGNLIWMDSKCESLFKLNFQRLKKSNLFQLMSQNSLNYLYMKHGQYIMGDGKPKVITYELQDTETTLTSRCSPLIFKDSAGNLTFGVLLESREARHKISDQPKENFKLSSAYRISRDMNSASPGFYYNIGLFSPSNTTPYEDSELFKRPNLSPIPTPGQNNCPNKMVPSSDISFGPGEIDNDIYSLTPILANQMQLPTKRRRTNNIKITEFI</sequence>
<evidence type="ECO:0000313" key="2">
    <source>
        <dbReference type="Proteomes" id="UP001162131"/>
    </source>
</evidence>
<evidence type="ECO:0000313" key="1">
    <source>
        <dbReference type="EMBL" id="CAG9333904.1"/>
    </source>
</evidence>
<organism evidence="1 2">
    <name type="scientific">Blepharisma stoltei</name>
    <dbReference type="NCBI Taxonomy" id="1481888"/>
    <lineage>
        <taxon>Eukaryota</taxon>
        <taxon>Sar</taxon>
        <taxon>Alveolata</taxon>
        <taxon>Ciliophora</taxon>
        <taxon>Postciliodesmatophora</taxon>
        <taxon>Heterotrichea</taxon>
        <taxon>Heterotrichida</taxon>
        <taxon>Blepharismidae</taxon>
        <taxon>Blepharisma</taxon>
    </lineage>
</organism>
<gene>
    <name evidence="1" type="ORF">BSTOLATCC_MIC59713</name>
</gene>
<name>A0AAU9K613_9CILI</name>
<keyword evidence="2" id="KW-1185">Reference proteome</keyword>
<dbReference type="Proteomes" id="UP001162131">
    <property type="component" value="Unassembled WGS sequence"/>
</dbReference>